<evidence type="ECO:0000313" key="8">
    <source>
        <dbReference type="EMBL" id="KFK36002.1"/>
    </source>
</evidence>
<dbReference type="InterPro" id="IPR002100">
    <property type="entry name" value="TF_MADSbox"/>
</dbReference>
<dbReference type="AlphaFoldDB" id="A0A087H1K0"/>
<keyword evidence="5" id="KW-0539">Nucleus</keyword>
<dbReference type="GO" id="GO:0005634">
    <property type="term" value="C:nucleus"/>
    <property type="evidence" value="ECO:0007669"/>
    <property type="project" value="UniProtKB-SubCell"/>
</dbReference>
<name>A0A087H1K0_ARAAL</name>
<evidence type="ECO:0000256" key="1">
    <source>
        <dbReference type="ARBA" id="ARBA00004123"/>
    </source>
</evidence>
<dbReference type="PROSITE" id="PS50066">
    <property type="entry name" value="MADS_BOX_2"/>
    <property type="match status" value="1"/>
</dbReference>
<keyword evidence="3" id="KW-0238">DNA-binding</keyword>
<comment type="subcellular location">
    <subcellularLocation>
        <location evidence="1">Nucleus</location>
    </subcellularLocation>
</comment>
<keyword evidence="2" id="KW-0805">Transcription regulation</keyword>
<evidence type="ECO:0000256" key="4">
    <source>
        <dbReference type="ARBA" id="ARBA00023163"/>
    </source>
</evidence>
<dbReference type="Gramene" id="KFK36002">
    <property type="protein sequence ID" value="KFK36002"/>
    <property type="gene ID" value="AALP_AA4G065000"/>
</dbReference>
<evidence type="ECO:0000313" key="9">
    <source>
        <dbReference type="Proteomes" id="UP000029120"/>
    </source>
</evidence>
<evidence type="ECO:0000256" key="5">
    <source>
        <dbReference type="ARBA" id="ARBA00023242"/>
    </source>
</evidence>
<evidence type="ECO:0000259" key="7">
    <source>
        <dbReference type="PROSITE" id="PS50066"/>
    </source>
</evidence>
<dbReference type="InterPro" id="IPR036879">
    <property type="entry name" value="TF_MADSbox_sf"/>
</dbReference>
<keyword evidence="9" id="KW-1185">Reference proteome</keyword>
<organism evidence="8 9">
    <name type="scientific">Arabis alpina</name>
    <name type="common">Alpine rock-cress</name>
    <dbReference type="NCBI Taxonomy" id="50452"/>
    <lineage>
        <taxon>Eukaryota</taxon>
        <taxon>Viridiplantae</taxon>
        <taxon>Streptophyta</taxon>
        <taxon>Embryophyta</taxon>
        <taxon>Tracheophyta</taxon>
        <taxon>Spermatophyta</taxon>
        <taxon>Magnoliopsida</taxon>
        <taxon>eudicotyledons</taxon>
        <taxon>Gunneridae</taxon>
        <taxon>Pentapetalae</taxon>
        <taxon>rosids</taxon>
        <taxon>malvids</taxon>
        <taxon>Brassicales</taxon>
        <taxon>Brassicaceae</taxon>
        <taxon>Arabideae</taxon>
        <taxon>Arabis</taxon>
    </lineage>
</organism>
<dbReference type="eggNOG" id="KOG0014">
    <property type="taxonomic scope" value="Eukaryota"/>
</dbReference>
<gene>
    <name evidence="8" type="ordered locus">AALP_Aa4g065000</name>
</gene>
<evidence type="ECO:0000256" key="6">
    <source>
        <dbReference type="SAM" id="MobiDB-lite"/>
    </source>
</evidence>
<dbReference type="GO" id="GO:0046983">
    <property type="term" value="F:protein dimerization activity"/>
    <property type="evidence" value="ECO:0007669"/>
    <property type="project" value="InterPro"/>
</dbReference>
<dbReference type="Proteomes" id="UP000029120">
    <property type="component" value="Chromosome 4"/>
</dbReference>
<evidence type="ECO:0000256" key="3">
    <source>
        <dbReference type="ARBA" id="ARBA00023125"/>
    </source>
</evidence>
<feature type="domain" description="MADS-box" evidence="7">
    <location>
        <begin position="1"/>
        <end position="54"/>
    </location>
</feature>
<protein>
    <recommendedName>
        <fullName evidence="7">MADS-box domain-containing protein</fullName>
    </recommendedName>
</protein>
<sequence length="161" mass="18910">MKYTENMMAWQMVFTKCLYDLFKEADAFERECNVEVDIVIFPSAGPPYVFKSSCVERQVRRFRKPNLKKRRNMSSMKQERIPKRQAKIDPLSKELERNKEHEKVPSKKSEEILEKCYMKDITALNLEETDVLLKKIEDVQNYLMSKDGASSSSVMPKDGKD</sequence>
<proteinExistence type="predicted"/>
<evidence type="ECO:0000256" key="2">
    <source>
        <dbReference type="ARBA" id="ARBA00023015"/>
    </source>
</evidence>
<dbReference type="GO" id="GO:0003677">
    <property type="term" value="F:DNA binding"/>
    <property type="evidence" value="ECO:0007669"/>
    <property type="project" value="UniProtKB-KW"/>
</dbReference>
<dbReference type="SUPFAM" id="SSF55455">
    <property type="entry name" value="SRF-like"/>
    <property type="match status" value="1"/>
</dbReference>
<keyword evidence="4" id="KW-0804">Transcription</keyword>
<feature type="compositionally biased region" description="Basic and acidic residues" evidence="6">
    <location>
        <begin position="77"/>
        <end position="108"/>
    </location>
</feature>
<feature type="region of interest" description="Disordered" evidence="6">
    <location>
        <begin position="65"/>
        <end position="108"/>
    </location>
</feature>
<dbReference type="Gene3D" id="3.40.1810.10">
    <property type="entry name" value="Transcription factor, MADS-box"/>
    <property type="match status" value="1"/>
</dbReference>
<reference evidence="9" key="1">
    <citation type="journal article" date="2015" name="Nat. Plants">
        <title>Genome expansion of Arabis alpina linked with retrotransposition and reduced symmetric DNA methylation.</title>
        <authorList>
            <person name="Willing E.M."/>
            <person name="Rawat V."/>
            <person name="Mandakova T."/>
            <person name="Maumus F."/>
            <person name="James G.V."/>
            <person name="Nordstroem K.J."/>
            <person name="Becker C."/>
            <person name="Warthmann N."/>
            <person name="Chica C."/>
            <person name="Szarzynska B."/>
            <person name="Zytnicki M."/>
            <person name="Albani M.C."/>
            <person name="Kiefer C."/>
            <person name="Bergonzi S."/>
            <person name="Castaings L."/>
            <person name="Mateos J.L."/>
            <person name="Berns M.C."/>
            <person name="Bujdoso N."/>
            <person name="Piofczyk T."/>
            <person name="de Lorenzo L."/>
            <person name="Barrero-Sicilia C."/>
            <person name="Mateos I."/>
            <person name="Piednoel M."/>
            <person name="Hagmann J."/>
            <person name="Chen-Min-Tao R."/>
            <person name="Iglesias-Fernandez R."/>
            <person name="Schuster S.C."/>
            <person name="Alonso-Blanco C."/>
            <person name="Roudier F."/>
            <person name="Carbonero P."/>
            <person name="Paz-Ares J."/>
            <person name="Davis S.J."/>
            <person name="Pecinka A."/>
            <person name="Quesneville H."/>
            <person name="Colot V."/>
            <person name="Lysak M.A."/>
            <person name="Weigel D."/>
            <person name="Coupland G."/>
            <person name="Schneeberger K."/>
        </authorList>
    </citation>
    <scope>NUCLEOTIDE SEQUENCE [LARGE SCALE GENOMIC DNA]</scope>
    <source>
        <strain evidence="9">cv. Pajares</strain>
    </source>
</reference>
<accession>A0A087H1K0</accession>
<dbReference type="EMBL" id="CM002872">
    <property type="protein sequence ID" value="KFK36002.1"/>
    <property type="molecule type" value="Genomic_DNA"/>
</dbReference>